<keyword evidence="1" id="KW-0378">Hydrolase</keyword>
<organism evidence="4 5">
    <name type="scientific">Cryobacterium arcticum</name>
    <dbReference type="NCBI Taxonomy" id="670052"/>
    <lineage>
        <taxon>Bacteria</taxon>
        <taxon>Bacillati</taxon>
        <taxon>Actinomycetota</taxon>
        <taxon>Actinomycetes</taxon>
        <taxon>Micrococcales</taxon>
        <taxon>Microbacteriaceae</taxon>
        <taxon>Cryobacterium</taxon>
    </lineage>
</organism>
<dbReference type="InterPro" id="IPR013094">
    <property type="entry name" value="AB_hydrolase_3"/>
</dbReference>
<evidence type="ECO:0000259" key="2">
    <source>
        <dbReference type="Pfam" id="PF07859"/>
    </source>
</evidence>
<keyword evidence="5" id="KW-1185">Reference proteome</keyword>
<sequence>MPGVAVATTNDTIAGPHGPIPVRRYYPAHPASAVPVVWLHGGAFVKGGLDLPETHDVALALADAGFAVITVDYRLATFLKRRRPSPESNTAGRSRVRYPVPVDDVVAVLTRVSEEFPAGVILGGASAGACLAAAATLRLAADGAPAPRGVFLAYGIFHAALPVRTPELLSRLRGRRRFTHIPPLLNLVNLYYAGSRAALADPHAFPGGHELTGFPRTLLLDADHDSMRASGGRFAEELAAAGVGVDYHVIPDTDHAFLNRPNDPGFAAGLRLIVEWARRVQPG</sequence>
<gene>
    <name evidence="4" type="ORF">CTB96_19495</name>
</gene>
<reference evidence="4 5" key="1">
    <citation type="submission" date="2018-05" db="EMBL/GenBank/DDBJ databases">
        <title>Genetic diversity of glacier-inhabiting Cryobacterium bacteria in China and description of Cryobacterium mengkeensis sp. nov. and Arthrobacter glacialis sp. nov.</title>
        <authorList>
            <person name="Liu Q."/>
            <person name="Xin Y.-H."/>
        </authorList>
    </citation>
    <scope>NUCLEOTIDE SEQUENCE [LARGE SCALE GENOMIC DNA]</scope>
    <source>
        <strain evidence="4 5">SK-1</strain>
    </source>
</reference>
<evidence type="ECO:0000256" key="1">
    <source>
        <dbReference type="ARBA" id="ARBA00022801"/>
    </source>
</evidence>
<feature type="domain" description="Alpha/beta hydrolase fold-3" evidence="2">
    <location>
        <begin position="97"/>
        <end position="258"/>
    </location>
</feature>
<dbReference type="Pfam" id="PF07859">
    <property type="entry name" value="Abhydrolase_3"/>
    <property type="match status" value="1"/>
</dbReference>
<dbReference type="AlphaFoldDB" id="A0A317ZNK4"/>
<dbReference type="GO" id="GO:0016787">
    <property type="term" value="F:hydrolase activity"/>
    <property type="evidence" value="ECO:0007669"/>
    <property type="project" value="UniProtKB-KW"/>
</dbReference>
<dbReference type="SUPFAM" id="SSF53474">
    <property type="entry name" value="alpha/beta-Hydrolases"/>
    <property type="match status" value="1"/>
</dbReference>
<protein>
    <submittedName>
        <fullName evidence="4">Esterase</fullName>
    </submittedName>
</protein>
<dbReference type="Proteomes" id="UP000246722">
    <property type="component" value="Unassembled WGS sequence"/>
</dbReference>
<name>A0A317ZNK4_9MICO</name>
<dbReference type="RefSeq" id="WP_110128602.1">
    <property type="nucleotide sequence ID" value="NZ_QHLY01000013.1"/>
</dbReference>
<dbReference type="Gene3D" id="3.40.50.1820">
    <property type="entry name" value="alpha/beta hydrolase"/>
    <property type="match status" value="1"/>
</dbReference>
<evidence type="ECO:0000313" key="4">
    <source>
        <dbReference type="EMBL" id="PXA65661.1"/>
    </source>
</evidence>
<comment type="caution">
    <text evidence="4">The sequence shown here is derived from an EMBL/GenBank/DDBJ whole genome shotgun (WGS) entry which is preliminary data.</text>
</comment>
<accession>A0A317ZNK4</accession>
<proteinExistence type="predicted"/>
<dbReference type="Pfam" id="PF20434">
    <property type="entry name" value="BD-FAE"/>
    <property type="match status" value="1"/>
</dbReference>
<dbReference type="InterPro" id="IPR049492">
    <property type="entry name" value="BD-FAE-like_dom"/>
</dbReference>
<dbReference type="InterPro" id="IPR029058">
    <property type="entry name" value="AB_hydrolase_fold"/>
</dbReference>
<dbReference type="EMBL" id="QHLY01000013">
    <property type="protein sequence ID" value="PXA65661.1"/>
    <property type="molecule type" value="Genomic_DNA"/>
</dbReference>
<feature type="domain" description="BD-FAE-like" evidence="3">
    <location>
        <begin position="25"/>
        <end position="80"/>
    </location>
</feature>
<dbReference type="OrthoDB" id="3181909at2"/>
<dbReference type="InterPro" id="IPR050300">
    <property type="entry name" value="GDXG_lipolytic_enzyme"/>
</dbReference>
<evidence type="ECO:0000259" key="3">
    <source>
        <dbReference type="Pfam" id="PF20434"/>
    </source>
</evidence>
<dbReference type="PANTHER" id="PTHR48081">
    <property type="entry name" value="AB HYDROLASE SUPERFAMILY PROTEIN C4A8.06C"/>
    <property type="match status" value="1"/>
</dbReference>
<evidence type="ECO:0000313" key="5">
    <source>
        <dbReference type="Proteomes" id="UP000246722"/>
    </source>
</evidence>